<evidence type="ECO:0000313" key="9">
    <source>
        <dbReference type="Proteomes" id="UP001372338"/>
    </source>
</evidence>
<evidence type="ECO:0000256" key="1">
    <source>
        <dbReference type="ARBA" id="ARBA00022723"/>
    </source>
</evidence>
<dbReference type="FunFam" id="4.10.1000.10:FF:000001">
    <property type="entry name" value="zinc finger CCCH domain-containing protein 15-like"/>
    <property type="match status" value="1"/>
</dbReference>
<keyword evidence="3 5" id="KW-0863">Zinc-finger</keyword>
<accession>A0AAN9IEK0</accession>
<dbReference type="GO" id="GO:0008270">
    <property type="term" value="F:zinc ion binding"/>
    <property type="evidence" value="ECO:0007669"/>
    <property type="project" value="UniProtKB-KW"/>
</dbReference>
<feature type="zinc finger region" description="C3H1-type" evidence="5">
    <location>
        <begin position="312"/>
        <end position="340"/>
    </location>
</feature>
<keyword evidence="6" id="KW-0175">Coiled coil</keyword>
<dbReference type="AlphaFoldDB" id="A0AAN9IEK0"/>
<dbReference type="SUPFAM" id="SSF90229">
    <property type="entry name" value="CCCH zinc finger"/>
    <property type="match status" value="2"/>
</dbReference>
<dbReference type="PROSITE" id="PS50103">
    <property type="entry name" value="ZF_C3H1"/>
    <property type="match status" value="2"/>
</dbReference>
<evidence type="ECO:0000256" key="5">
    <source>
        <dbReference type="PROSITE-ProRule" id="PRU00723"/>
    </source>
</evidence>
<keyword evidence="2" id="KW-0677">Repeat</keyword>
<keyword evidence="1 5" id="KW-0479">Metal-binding</keyword>
<proteinExistence type="predicted"/>
<dbReference type="InterPro" id="IPR000571">
    <property type="entry name" value="Znf_CCCH"/>
</dbReference>
<dbReference type="Pfam" id="PF00642">
    <property type="entry name" value="zf-CCCH"/>
    <property type="match status" value="1"/>
</dbReference>
<evidence type="ECO:0000256" key="4">
    <source>
        <dbReference type="ARBA" id="ARBA00022833"/>
    </source>
</evidence>
<evidence type="ECO:0000256" key="6">
    <source>
        <dbReference type="SAM" id="Coils"/>
    </source>
</evidence>
<dbReference type="SMART" id="SM00356">
    <property type="entry name" value="ZnF_C3H1"/>
    <property type="match status" value="2"/>
</dbReference>
<sequence>MCLFLFLMICSEKMHNKDSFSPSSNGGYVAGAGAGQMQSNSAAAFASFYSAFLNDLTPSSISASFSSNNGGSGVSLYPYSSDSGTQLSHGYGYDSGFIQKHQDMVNRHSMCLTRLVETSKEVEALRQENTQLRAANKELQKNLSLLIQASLENQFGGVETQTTPFDVVHGFRAFHVGDGKENCAADWNMNNSNNNINNNNNNNNCNNNNNKNEKVEVDVSEESPTSVIENNGVEVERFALPKSISVRSNGYLKMAQSAAVVHTNTAPTRTKGATRARSNATAPSDAAVQKVYVRGGQKEEEPLEMVVYNQGMFKTELCNKWQETGTCPYNDHCQFAHGIGELRPVIRHPRYKTEVCRMVLAGVVCPYGHRCHFRHALTEEEKALSQPKLRAMKLDR</sequence>
<dbReference type="Proteomes" id="UP001372338">
    <property type="component" value="Unassembled WGS sequence"/>
</dbReference>
<comment type="caution">
    <text evidence="8">The sequence shown here is derived from an EMBL/GenBank/DDBJ whole genome shotgun (WGS) entry which is preliminary data.</text>
</comment>
<evidence type="ECO:0000256" key="2">
    <source>
        <dbReference type="ARBA" id="ARBA00022737"/>
    </source>
</evidence>
<feature type="domain" description="C3H1-type" evidence="7">
    <location>
        <begin position="312"/>
        <end position="340"/>
    </location>
</feature>
<dbReference type="EMBL" id="JAYWIO010000004">
    <property type="protein sequence ID" value="KAK7269816.1"/>
    <property type="molecule type" value="Genomic_DNA"/>
</dbReference>
<feature type="coiled-coil region" evidence="6">
    <location>
        <begin position="115"/>
        <end position="149"/>
    </location>
</feature>
<name>A0AAN9IEK0_CROPI</name>
<dbReference type="PANTHER" id="PTHR12547">
    <property type="entry name" value="CCCH ZINC FINGER/TIS11-RELATED"/>
    <property type="match status" value="1"/>
</dbReference>
<reference evidence="8 9" key="1">
    <citation type="submission" date="2024-01" db="EMBL/GenBank/DDBJ databases">
        <title>The genomes of 5 underutilized Papilionoideae crops provide insights into root nodulation and disease resistanc.</title>
        <authorList>
            <person name="Yuan L."/>
        </authorList>
    </citation>
    <scope>NUCLEOTIDE SEQUENCE [LARGE SCALE GENOMIC DNA]</scope>
    <source>
        <strain evidence="8">ZHUSHIDOU_FW_LH</strain>
        <tissue evidence="8">Leaf</tissue>
    </source>
</reference>
<dbReference type="InterPro" id="IPR045877">
    <property type="entry name" value="ZFP36-like"/>
</dbReference>
<dbReference type="PANTHER" id="PTHR12547:SF162">
    <property type="entry name" value="ZINC FINGER CCCH DOMAIN-CONTAINING PROTEIN 15"/>
    <property type="match status" value="1"/>
</dbReference>
<feature type="zinc finger region" description="C3H1-type" evidence="5">
    <location>
        <begin position="350"/>
        <end position="378"/>
    </location>
</feature>
<evidence type="ECO:0000256" key="3">
    <source>
        <dbReference type="ARBA" id="ARBA00022771"/>
    </source>
</evidence>
<keyword evidence="9" id="KW-1185">Reference proteome</keyword>
<dbReference type="FunFam" id="4.10.1000.10:FF:000002">
    <property type="entry name" value="Zinc finger protein 36, C3H1 type-like 1"/>
    <property type="match status" value="1"/>
</dbReference>
<protein>
    <recommendedName>
        <fullName evidence="7">C3H1-type domain-containing protein</fullName>
    </recommendedName>
</protein>
<dbReference type="Gene3D" id="4.10.1000.10">
    <property type="entry name" value="Zinc finger, CCCH-type"/>
    <property type="match status" value="2"/>
</dbReference>
<organism evidence="8 9">
    <name type="scientific">Crotalaria pallida</name>
    <name type="common">Smooth rattlebox</name>
    <name type="synonym">Crotalaria striata</name>
    <dbReference type="NCBI Taxonomy" id="3830"/>
    <lineage>
        <taxon>Eukaryota</taxon>
        <taxon>Viridiplantae</taxon>
        <taxon>Streptophyta</taxon>
        <taxon>Embryophyta</taxon>
        <taxon>Tracheophyta</taxon>
        <taxon>Spermatophyta</taxon>
        <taxon>Magnoliopsida</taxon>
        <taxon>eudicotyledons</taxon>
        <taxon>Gunneridae</taxon>
        <taxon>Pentapetalae</taxon>
        <taxon>rosids</taxon>
        <taxon>fabids</taxon>
        <taxon>Fabales</taxon>
        <taxon>Fabaceae</taxon>
        <taxon>Papilionoideae</taxon>
        <taxon>50 kb inversion clade</taxon>
        <taxon>genistoids sensu lato</taxon>
        <taxon>core genistoids</taxon>
        <taxon>Crotalarieae</taxon>
        <taxon>Crotalaria</taxon>
    </lineage>
</organism>
<keyword evidence="4 5" id="KW-0862">Zinc</keyword>
<dbReference type="GO" id="GO:0003729">
    <property type="term" value="F:mRNA binding"/>
    <property type="evidence" value="ECO:0007669"/>
    <property type="project" value="InterPro"/>
</dbReference>
<evidence type="ECO:0000259" key="7">
    <source>
        <dbReference type="PROSITE" id="PS50103"/>
    </source>
</evidence>
<evidence type="ECO:0000313" key="8">
    <source>
        <dbReference type="EMBL" id="KAK7269816.1"/>
    </source>
</evidence>
<dbReference type="InterPro" id="IPR036855">
    <property type="entry name" value="Znf_CCCH_sf"/>
</dbReference>
<gene>
    <name evidence="8" type="ORF">RIF29_22568</name>
</gene>
<feature type="domain" description="C3H1-type" evidence="7">
    <location>
        <begin position="350"/>
        <end position="378"/>
    </location>
</feature>